<evidence type="ECO:0000259" key="1">
    <source>
        <dbReference type="PROSITE" id="PS50053"/>
    </source>
</evidence>
<evidence type="ECO:0000313" key="3">
    <source>
        <dbReference type="Proteomes" id="UP001620626"/>
    </source>
</evidence>
<dbReference type="Proteomes" id="UP001620626">
    <property type="component" value="Unassembled WGS sequence"/>
</dbReference>
<dbReference type="PANTHER" id="PTHR10621:SF0">
    <property type="entry name" value="UV EXCISION REPAIR PROTEIN RAD23"/>
    <property type="match status" value="1"/>
</dbReference>
<dbReference type="AlphaFoldDB" id="A0ABD2JGQ3"/>
<dbReference type="EMBL" id="JBICBT010000979">
    <property type="protein sequence ID" value="KAL3089633.1"/>
    <property type="molecule type" value="Genomic_DNA"/>
</dbReference>
<dbReference type="InterPro" id="IPR029071">
    <property type="entry name" value="Ubiquitin-like_domsf"/>
</dbReference>
<evidence type="ECO:0000313" key="2">
    <source>
        <dbReference type="EMBL" id="KAL3089633.1"/>
    </source>
</evidence>
<proteinExistence type="predicted"/>
<dbReference type="PANTHER" id="PTHR10621">
    <property type="entry name" value="UV EXCISION REPAIR PROTEIN RAD23"/>
    <property type="match status" value="1"/>
</dbReference>
<name>A0ABD2JGQ3_9BILA</name>
<dbReference type="Pfam" id="PF00240">
    <property type="entry name" value="ubiquitin"/>
    <property type="match status" value="4"/>
</dbReference>
<dbReference type="InterPro" id="IPR000626">
    <property type="entry name" value="Ubiquitin-like_dom"/>
</dbReference>
<dbReference type="PROSITE" id="PS50053">
    <property type="entry name" value="UBIQUITIN_2"/>
    <property type="match status" value="5"/>
</dbReference>
<dbReference type="SUPFAM" id="SSF54236">
    <property type="entry name" value="Ubiquitin-like"/>
    <property type="match status" value="4"/>
</dbReference>
<comment type="caution">
    <text evidence="2">The sequence shown here is derived from an EMBL/GenBank/DDBJ whole genome shotgun (WGS) entry which is preliminary data.</text>
</comment>
<organism evidence="2 3">
    <name type="scientific">Heterodera trifolii</name>
    <dbReference type="NCBI Taxonomy" id="157864"/>
    <lineage>
        <taxon>Eukaryota</taxon>
        <taxon>Metazoa</taxon>
        <taxon>Ecdysozoa</taxon>
        <taxon>Nematoda</taxon>
        <taxon>Chromadorea</taxon>
        <taxon>Rhabditida</taxon>
        <taxon>Tylenchina</taxon>
        <taxon>Tylenchomorpha</taxon>
        <taxon>Tylenchoidea</taxon>
        <taxon>Heteroderidae</taxon>
        <taxon>Heteroderinae</taxon>
        <taxon>Heterodera</taxon>
    </lineage>
</organism>
<keyword evidence="3" id="KW-1185">Reference proteome</keyword>
<feature type="domain" description="Ubiquitin-like" evidence="1">
    <location>
        <begin position="182"/>
        <end position="254"/>
    </location>
</feature>
<reference evidence="2 3" key="1">
    <citation type="submission" date="2024-10" db="EMBL/GenBank/DDBJ databases">
        <authorList>
            <person name="Kim D."/>
        </authorList>
    </citation>
    <scope>NUCLEOTIDE SEQUENCE [LARGE SCALE GENOMIC DNA]</scope>
    <source>
        <strain evidence="2">BH-2024</strain>
    </source>
</reference>
<feature type="domain" description="Ubiquitin-like" evidence="1">
    <location>
        <begin position="101"/>
        <end position="181"/>
    </location>
</feature>
<dbReference type="CDD" id="cd17039">
    <property type="entry name" value="Ubl_ubiquitin_like"/>
    <property type="match status" value="3"/>
</dbReference>
<feature type="domain" description="Ubiquitin-like" evidence="1">
    <location>
        <begin position="323"/>
        <end position="400"/>
    </location>
</feature>
<accession>A0ABD2JGQ3</accession>
<dbReference type="Gene3D" id="3.10.20.90">
    <property type="entry name" value="Phosphatidylinositol 3-kinase Catalytic Subunit, Chain A, domain 1"/>
    <property type="match status" value="4"/>
</dbReference>
<dbReference type="SMART" id="SM00213">
    <property type="entry name" value="UBQ"/>
    <property type="match status" value="4"/>
</dbReference>
<protein>
    <recommendedName>
        <fullName evidence="1">Ubiquitin-like domain-containing protein</fullName>
    </recommendedName>
</protein>
<feature type="domain" description="Ubiquitin-like" evidence="1">
    <location>
        <begin position="259"/>
        <end position="312"/>
    </location>
</feature>
<gene>
    <name evidence="2" type="ORF">niasHT_024870</name>
</gene>
<sequence>MRAGNTSNDEHTKSIVDLKYEKTVAALKQAIEKETGIPREHQLLRDNSSSGEVLKDGKTLKNVGLEKANVFLSFGELKILVNYEMESFTIRVDGTDNVASVKKAIREIFGIMPKEQTFAIRVDKTDTVATLKKAIKERFGILPKEQTLRFNNTFGLALEDEQTMEEYGIKDGQNVLLSLDEFQIVVRYGMKRHSVNVKGTDTVATLKERIENIKEFGNIPPKQQILIRHGGSMFDNDSKTMDKCRVKKDETFIVTWNEFEISVKYDEKEEPITVKVKYDDKLNSLKDIIKKEFGISPEKQKLRYSSEYLSEKLGDTIYVTDPVQIKVKINGNDSHCVDVEVKGKDTVKIVKETIKAAIKLKWDVNFEEGSKMELHTEYGNIFDNVDKTIEAYGIKEGDKICGEIW</sequence>
<feature type="domain" description="Ubiquitin-like" evidence="1">
    <location>
        <begin position="1"/>
        <end position="71"/>
    </location>
</feature>